<protein>
    <submittedName>
        <fullName evidence="1">Uncharacterized protein</fullName>
    </submittedName>
</protein>
<evidence type="ECO:0000313" key="1">
    <source>
        <dbReference type="EMBL" id="JAH65812.1"/>
    </source>
</evidence>
<reference evidence="1" key="2">
    <citation type="journal article" date="2015" name="Fish Shellfish Immunol.">
        <title>Early steps in the European eel (Anguilla anguilla)-Vibrio vulnificus interaction in the gills: Role of the RtxA13 toxin.</title>
        <authorList>
            <person name="Callol A."/>
            <person name="Pajuelo D."/>
            <person name="Ebbesson L."/>
            <person name="Teles M."/>
            <person name="MacKenzie S."/>
            <person name="Amaro C."/>
        </authorList>
    </citation>
    <scope>NUCLEOTIDE SEQUENCE</scope>
</reference>
<reference evidence="1" key="1">
    <citation type="submission" date="2014-11" db="EMBL/GenBank/DDBJ databases">
        <authorList>
            <person name="Amaro Gonzalez C."/>
        </authorList>
    </citation>
    <scope>NUCLEOTIDE SEQUENCE</scope>
</reference>
<sequence>MVSSKLNCKKYGLLNHTCLYENMITFTF</sequence>
<dbReference type="AlphaFoldDB" id="A0A0E9UJ86"/>
<accession>A0A0E9UJ86</accession>
<name>A0A0E9UJ86_ANGAN</name>
<dbReference type="EMBL" id="GBXM01042765">
    <property type="protein sequence ID" value="JAH65812.1"/>
    <property type="molecule type" value="Transcribed_RNA"/>
</dbReference>
<organism evidence="1">
    <name type="scientific">Anguilla anguilla</name>
    <name type="common">European freshwater eel</name>
    <name type="synonym">Muraena anguilla</name>
    <dbReference type="NCBI Taxonomy" id="7936"/>
    <lineage>
        <taxon>Eukaryota</taxon>
        <taxon>Metazoa</taxon>
        <taxon>Chordata</taxon>
        <taxon>Craniata</taxon>
        <taxon>Vertebrata</taxon>
        <taxon>Euteleostomi</taxon>
        <taxon>Actinopterygii</taxon>
        <taxon>Neopterygii</taxon>
        <taxon>Teleostei</taxon>
        <taxon>Anguilliformes</taxon>
        <taxon>Anguillidae</taxon>
        <taxon>Anguilla</taxon>
    </lineage>
</organism>
<proteinExistence type="predicted"/>